<evidence type="ECO:0000259" key="5">
    <source>
        <dbReference type="PROSITE" id="PS50977"/>
    </source>
</evidence>
<evidence type="ECO:0000313" key="7">
    <source>
        <dbReference type="Proteomes" id="UP001597216"/>
    </source>
</evidence>
<keyword evidence="2 4" id="KW-0238">DNA-binding</keyword>
<evidence type="ECO:0000256" key="4">
    <source>
        <dbReference type="PROSITE-ProRule" id="PRU00335"/>
    </source>
</evidence>
<dbReference type="RefSeq" id="WP_374346317.1">
    <property type="nucleotide sequence ID" value="NZ_JBHTLQ010000005.1"/>
</dbReference>
<accession>A0ABW3SZM7</accession>
<dbReference type="SUPFAM" id="SSF48498">
    <property type="entry name" value="Tetracyclin repressor-like, C-terminal domain"/>
    <property type="match status" value="1"/>
</dbReference>
<dbReference type="SUPFAM" id="SSF46689">
    <property type="entry name" value="Homeodomain-like"/>
    <property type="match status" value="2"/>
</dbReference>
<dbReference type="InterPro" id="IPR001647">
    <property type="entry name" value="HTH_TetR"/>
</dbReference>
<keyword evidence="3" id="KW-0804">Transcription</keyword>
<feature type="domain" description="HTH tetR-type" evidence="5">
    <location>
        <begin position="214"/>
        <end position="274"/>
    </location>
</feature>
<dbReference type="Gene3D" id="1.10.357.10">
    <property type="entry name" value="Tetracycline Repressor, domain 2"/>
    <property type="match status" value="2"/>
</dbReference>
<sequence length="401" mass="44102">MTIRSPTRKFEARRAEIVTSAVAVLNRKGVRGMTLGEVAEKLQIAPNGLIYYFKNKDELARACFLNGLERLSGMLTEAQAGASVAERVQRFLQGHFAFRREVVEGRAEPLPVFSDVRALNAPCVNAAYVDMFRKVRGLLEGPETSGLSRMELNARAYLLLSEVLWSTTWLVRRDPEDYDRVAQRVATVILGGFGAPGAAWAPVPMEAPQIELADETAEMFLRAGTALINEEGYAGASVERISARLNLTKGAFYHRNLSKDELIQACFQRSLDVKRDAMRQAERLQVPAGQALASFAVCLVERQVAEEMELVHPTSLNSAPDSLGPRLQRRYDRMSDRVASMICDGVADGSLRPVDVNIAAQMLLSLVASASRLKFWAPGVTPSDAAALYVRPFFDGLIPKG</sequence>
<dbReference type="Pfam" id="PF00440">
    <property type="entry name" value="TetR_N"/>
    <property type="match status" value="2"/>
</dbReference>
<evidence type="ECO:0000256" key="2">
    <source>
        <dbReference type="ARBA" id="ARBA00023125"/>
    </source>
</evidence>
<proteinExistence type="predicted"/>
<dbReference type="InterPro" id="IPR050109">
    <property type="entry name" value="HTH-type_TetR-like_transc_reg"/>
</dbReference>
<gene>
    <name evidence="6" type="ORF">ACFQ27_03335</name>
</gene>
<evidence type="ECO:0000256" key="1">
    <source>
        <dbReference type="ARBA" id="ARBA00023015"/>
    </source>
</evidence>
<organism evidence="6 7">
    <name type="scientific">Phenylobacterium conjunctum</name>
    <dbReference type="NCBI Taxonomy" id="1298959"/>
    <lineage>
        <taxon>Bacteria</taxon>
        <taxon>Pseudomonadati</taxon>
        <taxon>Pseudomonadota</taxon>
        <taxon>Alphaproteobacteria</taxon>
        <taxon>Caulobacterales</taxon>
        <taxon>Caulobacteraceae</taxon>
        <taxon>Phenylobacterium</taxon>
    </lineage>
</organism>
<dbReference type="Gene3D" id="1.10.10.60">
    <property type="entry name" value="Homeodomain-like"/>
    <property type="match status" value="2"/>
</dbReference>
<name>A0ABW3SZM7_9CAUL</name>
<feature type="domain" description="HTH tetR-type" evidence="5">
    <location>
        <begin position="11"/>
        <end position="71"/>
    </location>
</feature>
<dbReference type="PROSITE" id="PS50977">
    <property type="entry name" value="HTH_TETR_2"/>
    <property type="match status" value="2"/>
</dbReference>
<dbReference type="PANTHER" id="PTHR30055">
    <property type="entry name" value="HTH-TYPE TRANSCRIPTIONAL REGULATOR RUTR"/>
    <property type="match status" value="1"/>
</dbReference>
<keyword evidence="7" id="KW-1185">Reference proteome</keyword>
<feature type="DNA-binding region" description="H-T-H motif" evidence="4">
    <location>
        <begin position="34"/>
        <end position="53"/>
    </location>
</feature>
<comment type="caution">
    <text evidence="6">The sequence shown here is derived from an EMBL/GenBank/DDBJ whole genome shotgun (WGS) entry which is preliminary data.</text>
</comment>
<keyword evidence="1" id="KW-0805">Transcription regulation</keyword>
<dbReference type="EMBL" id="JBHTLQ010000005">
    <property type="protein sequence ID" value="MFD1189601.1"/>
    <property type="molecule type" value="Genomic_DNA"/>
</dbReference>
<dbReference type="InterPro" id="IPR036271">
    <property type="entry name" value="Tet_transcr_reg_TetR-rel_C_sf"/>
</dbReference>
<feature type="DNA-binding region" description="H-T-H motif" evidence="4">
    <location>
        <begin position="237"/>
        <end position="256"/>
    </location>
</feature>
<dbReference type="Proteomes" id="UP001597216">
    <property type="component" value="Unassembled WGS sequence"/>
</dbReference>
<evidence type="ECO:0000256" key="3">
    <source>
        <dbReference type="ARBA" id="ARBA00023163"/>
    </source>
</evidence>
<dbReference type="PANTHER" id="PTHR30055:SF234">
    <property type="entry name" value="HTH-TYPE TRANSCRIPTIONAL REGULATOR BETI"/>
    <property type="match status" value="1"/>
</dbReference>
<reference evidence="7" key="1">
    <citation type="journal article" date="2019" name="Int. J. Syst. Evol. Microbiol.">
        <title>The Global Catalogue of Microorganisms (GCM) 10K type strain sequencing project: providing services to taxonomists for standard genome sequencing and annotation.</title>
        <authorList>
            <consortium name="The Broad Institute Genomics Platform"/>
            <consortium name="The Broad Institute Genome Sequencing Center for Infectious Disease"/>
            <person name="Wu L."/>
            <person name="Ma J."/>
        </authorList>
    </citation>
    <scope>NUCLEOTIDE SEQUENCE [LARGE SCALE GENOMIC DNA]</scope>
    <source>
        <strain evidence="7">CCUG 55074</strain>
    </source>
</reference>
<evidence type="ECO:0000313" key="6">
    <source>
        <dbReference type="EMBL" id="MFD1189601.1"/>
    </source>
</evidence>
<protein>
    <submittedName>
        <fullName evidence="6">TetR/AcrR family transcriptional regulator</fullName>
    </submittedName>
</protein>
<dbReference type="InterPro" id="IPR009057">
    <property type="entry name" value="Homeodomain-like_sf"/>
</dbReference>